<dbReference type="FunFam" id="3.30.70.330:FF:000579">
    <property type="entry name" value="30S ribosomal protein 2, chloroplastic"/>
    <property type="match status" value="1"/>
</dbReference>
<dbReference type="InterPro" id="IPR012677">
    <property type="entry name" value="Nucleotide-bd_a/b_plait_sf"/>
</dbReference>
<evidence type="ECO:0000256" key="7">
    <source>
        <dbReference type="ARBA" id="ARBA00022946"/>
    </source>
</evidence>
<evidence type="ECO:0000313" key="16">
    <source>
        <dbReference type="EnsemblPlants" id="TuG1812G0500002044.01.T02"/>
    </source>
</evidence>
<keyword evidence="2" id="KW-0150">Chloroplast</keyword>
<dbReference type="InterPro" id="IPR000504">
    <property type="entry name" value="RRM_dom"/>
</dbReference>
<keyword evidence="8" id="KW-0689">Ribosomal protein</keyword>
<evidence type="ECO:0000256" key="4">
    <source>
        <dbReference type="ARBA" id="ARBA00022730"/>
    </source>
</evidence>
<keyword evidence="9" id="KW-0687">Ribonucleoprotein</keyword>
<dbReference type="GO" id="GO:0005840">
    <property type="term" value="C:ribosome"/>
    <property type="evidence" value="ECO:0007669"/>
    <property type="project" value="UniProtKB-KW"/>
</dbReference>
<dbReference type="Pfam" id="PF00076">
    <property type="entry name" value="RRM_1"/>
    <property type="match status" value="2"/>
</dbReference>
<dbReference type="InterPro" id="IPR050502">
    <property type="entry name" value="Euk_RNA-bind_prot"/>
</dbReference>
<dbReference type="FunFam" id="3.30.70.330:FF:000401">
    <property type="entry name" value="30S ribosomal protein 2, chloroplastic"/>
    <property type="match status" value="1"/>
</dbReference>
<evidence type="ECO:0000256" key="2">
    <source>
        <dbReference type="ARBA" id="ARBA00022528"/>
    </source>
</evidence>
<dbReference type="Gene3D" id="3.30.70.330">
    <property type="match status" value="2"/>
</dbReference>
<dbReference type="EnsemblPlants" id="TuG1812G0500002044.01.T02">
    <property type="protein sequence ID" value="TuG1812G0500002044.01.T02"/>
    <property type="gene ID" value="TuG1812G0500002044.01"/>
</dbReference>
<protein>
    <recommendedName>
        <fullName evidence="12">Small ribosomal subunit protein cS22</fullName>
    </recommendedName>
    <alternativeName>
        <fullName evidence="13">30S ribosomal protein 2, chloroplastic</fullName>
    </alternativeName>
</protein>
<evidence type="ECO:0000313" key="17">
    <source>
        <dbReference type="Proteomes" id="UP000015106"/>
    </source>
</evidence>
<dbReference type="GO" id="GO:0009535">
    <property type="term" value="C:chloroplast thylakoid membrane"/>
    <property type="evidence" value="ECO:0007669"/>
    <property type="project" value="TreeGrafter"/>
</dbReference>
<evidence type="ECO:0000256" key="8">
    <source>
        <dbReference type="ARBA" id="ARBA00022980"/>
    </source>
</evidence>
<evidence type="ECO:0000256" key="3">
    <source>
        <dbReference type="ARBA" id="ARBA00022640"/>
    </source>
</evidence>
<evidence type="ECO:0000256" key="1">
    <source>
        <dbReference type="ARBA" id="ARBA00004229"/>
    </source>
</evidence>
<keyword evidence="4" id="KW-0699">rRNA-binding</keyword>
<evidence type="ECO:0000256" key="5">
    <source>
        <dbReference type="ARBA" id="ARBA00022737"/>
    </source>
</evidence>
<keyword evidence="5" id="KW-0677">Repeat</keyword>
<dbReference type="Gramene" id="TuG1812G0500002044.01.T02">
    <property type="protein sequence ID" value="TuG1812G0500002044.01.T02"/>
    <property type="gene ID" value="TuG1812G0500002044.01"/>
</dbReference>
<comment type="subunit">
    <text evidence="11">Component of the chloroplast small ribosomal subunit (SSU). Mature 70S chloroplast ribosomes of higher plants consist of a small (30S) and a large (50S) subunit. The 30S small subunit contains 1 molecule of ribosomal RNA (16S rRNA) and 24 different proteins. The 50S large subunit contains 3 rRNA molecules (23S, 5S and 4.5S rRNA) and 33 different proteins.</text>
</comment>
<reference evidence="16" key="3">
    <citation type="submission" date="2022-06" db="UniProtKB">
        <authorList>
            <consortium name="EnsemblPlants"/>
        </authorList>
    </citation>
    <scope>IDENTIFICATION</scope>
</reference>
<dbReference type="GO" id="GO:0019843">
    <property type="term" value="F:rRNA binding"/>
    <property type="evidence" value="ECO:0007669"/>
    <property type="project" value="UniProtKB-KW"/>
</dbReference>
<comment type="similarity">
    <text evidence="10">Belongs to the chloroplast-specific ribosomal protein cS22 family.</text>
</comment>
<dbReference type="GO" id="GO:0003729">
    <property type="term" value="F:mRNA binding"/>
    <property type="evidence" value="ECO:0007669"/>
    <property type="project" value="TreeGrafter"/>
</dbReference>
<evidence type="ECO:0000256" key="13">
    <source>
        <dbReference type="ARBA" id="ARBA00077833"/>
    </source>
</evidence>
<dbReference type="PANTHER" id="PTHR48025:SF4">
    <property type="entry name" value="SMALL RIBOSOMAL SUBUNIT PROTEIN CS22"/>
    <property type="match status" value="1"/>
</dbReference>
<sequence length="273" mass="29501">MATTISSLAAPPSLHRRCCRSPASASTPARVSFRAAPPAGAAARARRRAAVKVLASSAVMEAPEELATRKLYVGNIPRTVTNDELSAMFAAHGTVVRAEVMYDKYSGRSRRFGFVTMSTAEEVAAAIESLNDTEVGGRKIKVNVTESFLPNIDTSAPESEPSFVDSQYKVYVGNLAKKVTTEVLKNFFSEKGEVLSATVSRIPGTPKSKGYGFVTFSSEEEVEAAVSTFNNAVSFFCTKMPPASVQLFPNHITSLDSKKQTTVSKLDMRQLRK</sequence>
<dbReference type="Proteomes" id="UP000015106">
    <property type="component" value="Chromosome 5"/>
</dbReference>
<keyword evidence="17" id="KW-1185">Reference proteome</keyword>
<evidence type="ECO:0000256" key="9">
    <source>
        <dbReference type="ARBA" id="ARBA00023274"/>
    </source>
</evidence>
<keyword evidence="6 14" id="KW-0694">RNA-binding</keyword>
<dbReference type="InterPro" id="IPR035979">
    <property type="entry name" value="RBD_domain_sf"/>
</dbReference>
<gene>
    <name evidence="16" type="primary">LOC125509009</name>
</gene>
<dbReference type="GO" id="GO:1901259">
    <property type="term" value="P:chloroplast rRNA processing"/>
    <property type="evidence" value="ECO:0007669"/>
    <property type="project" value="TreeGrafter"/>
</dbReference>
<dbReference type="SMART" id="SM00360">
    <property type="entry name" value="RRM"/>
    <property type="match status" value="2"/>
</dbReference>
<feature type="domain" description="RRM" evidence="15">
    <location>
        <begin position="69"/>
        <end position="147"/>
    </location>
</feature>
<dbReference type="GO" id="GO:1990904">
    <property type="term" value="C:ribonucleoprotein complex"/>
    <property type="evidence" value="ECO:0007669"/>
    <property type="project" value="UniProtKB-KW"/>
</dbReference>
<name>A0A8R7QDQ2_TRIUA</name>
<reference evidence="17" key="1">
    <citation type="journal article" date="2013" name="Nature">
        <title>Draft genome of the wheat A-genome progenitor Triticum urartu.</title>
        <authorList>
            <person name="Ling H.Q."/>
            <person name="Zhao S."/>
            <person name="Liu D."/>
            <person name="Wang J."/>
            <person name="Sun H."/>
            <person name="Zhang C."/>
            <person name="Fan H."/>
            <person name="Li D."/>
            <person name="Dong L."/>
            <person name="Tao Y."/>
            <person name="Gao C."/>
            <person name="Wu H."/>
            <person name="Li Y."/>
            <person name="Cui Y."/>
            <person name="Guo X."/>
            <person name="Zheng S."/>
            <person name="Wang B."/>
            <person name="Yu K."/>
            <person name="Liang Q."/>
            <person name="Yang W."/>
            <person name="Lou X."/>
            <person name="Chen J."/>
            <person name="Feng M."/>
            <person name="Jian J."/>
            <person name="Zhang X."/>
            <person name="Luo G."/>
            <person name="Jiang Y."/>
            <person name="Liu J."/>
            <person name="Wang Z."/>
            <person name="Sha Y."/>
            <person name="Zhang B."/>
            <person name="Wu H."/>
            <person name="Tang D."/>
            <person name="Shen Q."/>
            <person name="Xue P."/>
            <person name="Zou S."/>
            <person name="Wang X."/>
            <person name="Liu X."/>
            <person name="Wang F."/>
            <person name="Yang Y."/>
            <person name="An X."/>
            <person name="Dong Z."/>
            <person name="Zhang K."/>
            <person name="Zhang X."/>
            <person name="Luo M.C."/>
            <person name="Dvorak J."/>
            <person name="Tong Y."/>
            <person name="Wang J."/>
            <person name="Yang H."/>
            <person name="Li Z."/>
            <person name="Wang D."/>
            <person name="Zhang A."/>
            <person name="Wang J."/>
        </authorList>
    </citation>
    <scope>NUCLEOTIDE SEQUENCE</scope>
    <source>
        <strain evidence="17">cv. G1812</strain>
    </source>
</reference>
<evidence type="ECO:0000256" key="12">
    <source>
        <dbReference type="ARBA" id="ARBA00070346"/>
    </source>
</evidence>
<evidence type="ECO:0000256" key="6">
    <source>
        <dbReference type="ARBA" id="ARBA00022884"/>
    </source>
</evidence>
<organism evidence="16 17">
    <name type="scientific">Triticum urartu</name>
    <name type="common">Red wild einkorn</name>
    <name type="synonym">Crithodium urartu</name>
    <dbReference type="NCBI Taxonomy" id="4572"/>
    <lineage>
        <taxon>Eukaryota</taxon>
        <taxon>Viridiplantae</taxon>
        <taxon>Streptophyta</taxon>
        <taxon>Embryophyta</taxon>
        <taxon>Tracheophyta</taxon>
        <taxon>Spermatophyta</taxon>
        <taxon>Magnoliopsida</taxon>
        <taxon>Liliopsida</taxon>
        <taxon>Poales</taxon>
        <taxon>Poaceae</taxon>
        <taxon>BOP clade</taxon>
        <taxon>Pooideae</taxon>
        <taxon>Triticodae</taxon>
        <taxon>Triticeae</taxon>
        <taxon>Triticinae</taxon>
        <taxon>Triticum</taxon>
    </lineage>
</organism>
<dbReference type="AlphaFoldDB" id="A0A8R7QDQ2"/>
<reference evidence="16" key="2">
    <citation type="submission" date="2018-03" db="EMBL/GenBank/DDBJ databases">
        <title>The Triticum urartu genome reveals the dynamic nature of wheat genome evolution.</title>
        <authorList>
            <person name="Ling H."/>
            <person name="Ma B."/>
            <person name="Shi X."/>
            <person name="Liu H."/>
            <person name="Dong L."/>
            <person name="Sun H."/>
            <person name="Cao Y."/>
            <person name="Gao Q."/>
            <person name="Zheng S."/>
            <person name="Li Y."/>
            <person name="Yu Y."/>
            <person name="Du H."/>
            <person name="Qi M."/>
            <person name="Li Y."/>
            <person name="Yu H."/>
            <person name="Cui Y."/>
            <person name="Wang N."/>
            <person name="Chen C."/>
            <person name="Wu H."/>
            <person name="Zhao Y."/>
            <person name="Zhang J."/>
            <person name="Li Y."/>
            <person name="Zhou W."/>
            <person name="Zhang B."/>
            <person name="Hu W."/>
            <person name="Eijk M."/>
            <person name="Tang J."/>
            <person name="Witsenboer H."/>
            <person name="Zhao S."/>
            <person name="Li Z."/>
            <person name="Zhang A."/>
            <person name="Wang D."/>
            <person name="Liang C."/>
        </authorList>
    </citation>
    <scope>NUCLEOTIDE SEQUENCE [LARGE SCALE GENOMIC DNA]</scope>
    <source>
        <strain evidence="16">cv. G1812</strain>
    </source>
</reference>
<keyword evidence="3" id="KW-0934">Plastid</keyword>
<comment type="subcellular location">
    <subcellularLocation>
        <location evidence="1">Plastid</location>
        <location evidence="1">Chloroplast</location>
    </subcellularLocation>
</comment>
<evidence type="ECO:0000259" key="15">
    <source>
        <dbReference type="PROSITE" id="PS50102"/>
    </source>
</evidence>
<evidence type="ECO:0000256" key="14">
    <source>
        <dbReference type="PROSITE-ProRule" id="PRU00176"/>
    </source>
</evidence>
<evidence type="ECO:0000256" key="10">
    <source>
        <dbReference type="ARBA" id="ARBA00061529"/>
    </source>
</evidence>
<dbReference type="SUPFAM" id="SSF54928">
    <property type="entry name" value="RNA-binding domain, RBD"/>
    <property type="match status" value="2"/>
</dbReference>
<evidence type="ECO:0000256" key="11">
    <source>
        <dbReference type="ARBA" id="ARBA00063129"/>
    </source>
</evidence>
<proteinExistence type="inferred from homology"/>
<accession>A0A8R7QDQ2</accession>
<keyword evidence="7" id="KW-0809">Transit peptide</keyword>
<dbReference type="PROSITE" id="PS50102">
    <property type="entry name" value="RRM"/>
    <property type="match status" value="2"/>
</dbReference>
<dbReference type="PANTHER" id="PTHR48025">
    <property type="entry name" value="OS02G0815200 PROTEIN"/>
    <property type="match status" value="1"/>
</dbReference>
<feature type="domain" description="RRM" evidence="15">
    <location>
        <begin position="168"/>
        <end position="231"/>
    </location>
</feature>